<dbReference type="OrthoDB" id="5900848at2"/>
<dbReference type="PATRIC" id="fig|69.6.peg.986"/>
<protein>
    <submittedName>
        <fullName evidence="2">Uncharacterized protein</fullName>
    </submittedName>
</protein>
<feature type="compositionally biased region" description="Acidic residues" evidence="1">
    <location>
        <begin position="126"/>
        <end position="135"/>
    </location>
</feature>
<evidence type="ECO:0000256" key="1">
    <source>
        <dbReference type="SAM" id="MobiDB-lite"/>
    </source>
</evidence>
<feature type="region of interest" description="Disordered" evidence="1">
    <location>
        <begin position="77"/>
        <end position="135"/>
    </location>
</feature>
<proteinExistence type="predicted"/>
<accession>A0A0S2DCV6</accession>
<dbReference type="AlphaFoldDB" id="A0A0S2DCV6"/>
<dbReference type="Proteomes" id="UP000061569">
    <property type="component" value="Chromosome"/>
</dbReference>
<gene>
    <name evidence="2" type="ORF">GLE_0998</name>
</gene>
<organism evidence="2 3">
    <name type="scientific">Lysobacter enzymogenes</name>
    <dbReference type="NCBI Taxonomy" id="69"/>
    <lineage>
        <taxon>Bacteria</taxon>
        <taxon>Pseudomonadati</taxon>
        <taxon>Pseudomonadota</taxon>
        <taxon>Gammaproteobacteria</taxon>
        <taxon>Lysobacterales</taxon>
        <taxon>Lysobacteraceae</taxon>
        <taxon>Lysobacter</taxon>
    </lineage>
</organism>
<name>A0A0S2DCV6_LYSEN</name>
<dbReference type="KEGG" id="lez:GLE_0998"/>
<evidence type="ECO:0000313" key="3">
    <source>
        <dbReference type="Proteomes" id="UP000061569"/>
    </source>
</evidence>
<reference evidence="2 3" key="1">
    <citation type="submission" date="2015-11" db="EMBL/GenBank/DDBJ databases">
        <title>Genome sequences of Lysobacter enzymogenes strain C3 and Lysobacter antibioticus ATCC 29479.</title>
        <authorList>
            <person name="Kobayashi D.Y."/>
        </authorList>
    </citation>
    <scope>NUCLEOTIDE SEQUENCE [LARGE SCALE GENOMIC DNA]</scope>
    <source>
        <strain evidence="2 3">C3</strain>
    </source>
</reference>
<feature type="region of interest" description="Disordered" evidence="1">
    <location>
        <begin position="1"/>
        <end position="30"/>
    </location>
</feature>
<sequence length="242" mass="24923">MTDVRDAAAEPTQRRDDGRAPGADAASPQRALAALQRSLREATVALGARALAQQGEAALRADAVLAHGLSRLKAHLSAAGDGPHAPEATMSENTDNDDTDGTAATPNASAGAHAGSNGSAPPQAGDDADPSQPEPEELLERLRAALAGGEPYRYGGINQQIESALKQSNEAVLGAAGEFAYGHRAATDAFASGLRKVSDAQHRQNLQTLQAAALAVCLDAMLKQPDQAEEYAGLLEAIKHIV</sequence>
<feature type="compositionally biased region" description="Low complexity" evidence="1">
    <location>
        <begin position="101"/>
        <end position="122"/>
    </location>
</feature>
<feature type="compositionally biased region" description="Basic and acidic residues" evidence="1">
    <location>
        <begin position="1"/>
        <end position="19"/>
    </location>
</feature>
<dbReference type="EMBL" id="CP013140">
    <property type="protein sequence ID" value="ALN56356.1"/>
    <property type="molecule type" value="Genomic_DNA"/>
</dbReference>
<evidence type="ECO:0000313" key="2">
    <source>
        <dbReference type="EMBL" id="ALN56356.1"/>
    </source>
</evidence>